<feature type="compositionally biased region" description="Basic and acidic residues" evidence="1">
    <location>
        <begin position="205"/>
        <end position="223"/>
    </location>
</feature>
<dbReference type="EMBL" id="JAODUO010000826">
    <property type="protein sequence ID" value="KAK2174127.1"/>
    <property type="molecule type" value="Genomic_DNA"/>
</dbReference>
<feature type="compositionally biased region" description="Basic and acidic residues" evidence="1">
    <location>
        <begin position="124"/>
        <end position="153"/>
    </location>
</feature>
<feature type="compositionally biased region" description="Basic and acidic residues" evidence="1">
    <location>
        <begin position="176"/>
        <end position="197"/>
    </location>
</feature>
<dbReference type="AlphaFoldDB" id="A0AAD9NKY2"/>
<protein>
    <recommendedName>
        <fullName evidence="2">DUF3752 domain-containing protein</fullName>
    </recommendedName>
</protein>
<evidence type="ECO:0000313" key="3">
    <source>
        <dbReference type="EMBL" id="KAK2174127.1"/>
    </source>
</evidence>
<comment type="caution">
    <text evidence="3">The sequence shown here is derived from an EMBL/GenBank/DDBJ whole genome shotgun (WGS) entry which is preliminary data.</text>
</comment>
<organism evidence="3 4">
    <name type="scientific">Ridgeia piscesae</name>
    <name type="common">Tubeworm</name>
    <dbReference type="NCBI Taxonomy" id="27915"/>
    <lineage>
        <taxon>Eukaryota</taxon>
        <taxon>Metazoa</taxon>
        <taxon>Spiralia</taxon>
        <taxon>Lophotrochozoa</taxon>
        <taxon>Annelida</taxon>
        <taxon>Polychaeta</taxon>
        <taxon>Sedentaria</taxon>
        <taxon>Canalipalpata</taxon>
        <taxon>Sabellida</taxon>
        <taxon>Siboglinidae</taxon>
        <taxon>Ridgeia</taxon>
    </lineage>
</organism>
<name>A0AAD9NKY2_RIDPI</name>
<evidence type="ECO:0000313" key="4">
    <source>
        <dbReference type="Proteomes" id="UP001209878"/>
    </source>
</evidence>
<proteinExistence type="predicted"/>
<dbReference type="Pfam" id="PF12572">
    <property type="entry name" value="DUF3752"/>
    <property type="match status" value="1"/>
</dbReference>
<dbReference type="Proteomes" id="UP001209878">
    <property type="component" value="Unassembled WGS sequence"/>
</dbReference>
<evidence type="ECO:0000259" key="2">
    <source>
        <dbReference type="Pfam" id="PF12572"/>
    </source>
</evidence>
<keyword evidence="4" id="KW-1185">Reference proteome</keyword>
<gene>
    <name evidence="3" type="ORF">NP493_825g02019</name>
</gene>
<dbReference type="InterPro" id="IPR022226">
    <property type="entry name" value="DUF3752"/>
</dbReference>
<feature type="region of interest" description="Disordered" evidence="1">
    <location>
        <begin position="110"/>
        <end position="223"/>
    </location>
</feature>
<dbReference type="PANTHER" id="PTHR46370">
    <property type="entry name" value="GPALPP MOTIFS-CONTAINING PROTEIN 1"/>
    <property type="match status" value="1"/>
</dbReference>
<evidence type="ECO:0000256" key="1">
    <source>
        <dbReference type="SAM" id="MobiDB-lite"/>
    </source>
</evidence>
<feature type="domain" description="DUF3752" evidence="2">
    <location>
        <begin position="95"/>
        <end position="248"/>
    </location>
</feature>
<feature type="region of interest" description="Disordered" evidence="1">
    <location>
        <begin position="16"/>
        <end position="55"/>
    </location>
</feature>
<sequence>MLPPNIAHKLSLQTEHSLSAEASGPVLPPGISSEPTFDDDDDDVIGPLPPSGDQQCEYSAAKEFEERALRMRDKLLNIKPDDGTPARETWMTELPPERSTAHNLMAGLVSRKFRKDAGGSTGGDRSEWTDTPADRERKEAEVREGKGVKRSHNEVSTPRMSARDEHLAEQVTKYNESSRSKSLLELHSKKLHKEERKEKKKQKKEKKEECQTTRRPFDRELDMQVNRFDDAQKKSIIKKSQLLNTRFGHSKSGQFL</sequence>
<accession>A0AAD9NKY2</accession>
<dbReference type="InterPro" id="IPR046331">
    <property type="entry name" value="GPAM1-like"/>
</dbReference>
<dbReference type="PANTHER" id="PTHR46370:SF1">
    <property type="entry name" value="GPALPP MOTIFS-CONTAINING PROTEIN 1"/>
    <property type="match status" value="1"/>
</dbReference>
<reference evidence="3" key="1">
    <citation type="journal article" date="2023" name="Mol. Biol. Evol.">
        <title>Third-Generation Sequencing Reveals the Adaptive Role of the Epigenome in Three Deep-Sea Polychaetes.</title>
        <authorList>
            <person name="Perez M."/>
            <person name="Aroh O."/>
            <person name="Sun Y."/>
            <person name="Lan Y."/>
            <person name="Juniper S.K."/>
            <person name="Young C.R."/>
            <person name="Angers B."/>
            <person name="Qian P.Y."/>
        </authorList>
    </citation>
    <scope>NUCLEOTIDE SEQUENCE</scope>
    <source>
        <strain evidence="3">R07B-5</strain>
    </source>
</reference>